<dbReference type="RefSeq" id="WP_300448318.1">
    <property type="nucleotide sequence ID" value="NZ_CP145316.1"/>
</dbReference>
<dbReference type="Proteomes" id="UP001434737">
    <property type="component" value="Chromosome"/>
</dbReference>
<evidence type="ECO:0008006" key="3">
    <source>
        <dbReference type="Google" id="ProtNLM"/>
    </source>
</evidence>
<gene>
    <name evidence="1" type="ORF">V3I05_09525</name>
</gene>
<organism evidence="1 2">
    <name type="scientific">Helicobacter mastomyrinus</name>
    <dbReference type="NCBI Taxonomy" id="287948"/>
    <lineage>
        <taxon>Bacteria</taxon>
        <taxon>Pseudomonadati</taxon>
        <taxon>Campylobacterota</taxon>
        <taxon>Epsilonproteobacteria</taxon>
        <taxon>Campylobacterales</taxon>
        <taxon>Helicobacteraceae</taxon>
        <taxon>Helicobacter</taxon>
    </lineage>
</organism>
<evidence type="ECO:0000313" key="2">
    <source>
        <dbReference type="Proteomes" id="UP001434737"/>
    </source>
</evidence>
<sequence>MKYTLPKEWERVKLGDIISTESQTINLKEISFINYLETANLTDNTISSVKYLKN</sequence>
<dbReference type="EMBL" id="CP145316">
    <property type="protein sequence ID" value="XAM17912.1"/>
    <property type="molecule type" value="Genomic_DNA"/>
</dbReference>
<evidence type="ECO:0000313" key="1">
    <source>
        <dbReference type="EMBL" id="XAM17912.1"/>
    </source>
</evidence>
<protein>
    <recommendedName>
        <fullName evidence="3">Restriction endonuclease subunit S</fullName>
    </recommendedName>
</protein>
<name>A0ABZ3F711_9HELI</name>
<reference evidence="1 2" key="1">
    <citation type="submission" date="2024-02" db="EMBL/GenBank/DDBJ databases">
        <title>Genome and pathogenicity analysis of Helicobacter mastomyrinus isolated from mice.</title>
        <authorList>
            <person name="Zhu L."/>
        </authorList>
    </citation>
    <scope>NUCLEOTIDE SEQUENCE [LARGE SCALE GENOMIC DNA]</scope>
    <source>
        <strain evidence="1 2">Hm-17</strain>
    </source>
</reference>
<accession>A0ABZ3F711</accession>
<proteinExistence type="predicted"/>
<keyword evidence="2" id="KW-1185">Reference proteome</keyword>